<dbReference type="AlphaFoldDB" id="A0A4Q7LFG0"/>
<reference evidence="5 6" key="1">
    <citation type="submission" date="2019-02" db="EMBL/GenBank/DDBJ databases">
        <title>Genomic Encyclopedia of Type Strains, Phase IV (KMG-IV): sequencing the most valuable type-strain genomes for metagenomic binning, comparative biology and taxonomic classification.</title>
        <authorList>
            <person name="Goeker M."/>
        </authorList>
    </citation>
    <scope>NUCLEOTIDE SEQUENCE [LARGE SCALE GENOMIC DNA]</scope>
    <source>
        <strain evidence="5 6">DSM 10617</strain>
    </source>
</reference>
<feature type="domain" description="Response regulatory" evidence="4">
    <location>
        <begin position="148"/>
        <end position="266"/>
    </location>
</feature>
<dbReference type="InterPro" id="IPR011006">
    <property type="entry name" value="CheY-like_superfamily"/>
</dbReference>
<dbReference type="Proteomes" id="UP000293433">
    <property type="component" value="Unassembled WGS sequence"/>
</dbReference>
<evidence type="ECO:0000313" key="5">
    <source>
        <dbReference type="EMBL" id="RZS51919.1"/>
    </source>
</evidence>
<name>A0A4Q7LFG0_9BURK</name>
<keyword evidence="1" id="KW-0597">Phosphoprotein</keyword>
<dbReference type="SMART" id="SM00448">
    <property type="entry name" value="REC"/>
    <property type="match status" value="1"/>
</dbReference>
<accession>A0A4Q7LFG0</accession>
<evidence type="ECO:0000256" key="3">
    <source>
        <dbReference type="SAM" id="MobiDB-lite"/>
    </source>
</evidence>
<protein>
    <submittedName>
        <fullName evidence="5">Response regulator receiver domain-containing protein</fullName>
    </submittedName>
</protein>
<gene>
    <name evidence="5" type="ORF">EV685_3103</name>
</gene>
<dbReference type="OrthoDB" id="8889410at2"/>
<comment type="caution">
    <text evidence="2">Lacks conserved residue(s) required for the propagation of feature annotation.</text>
</comment>
<dbReference type="InterPro" id="IPR050595">
    <property type="entry name" value="Bact_response_regulator"/>
</dbReference>
<dbReference type="RefSeq" id="WP_130482946.1">
    <property type="nucleotide sequence ID" value="NZ_SGWV01000011.1"/>
</dbReference>
<proteinExistence type="predicted"/>
<dbReference type="SUPFAM" id="SSF52172">
    <property type="entry name" value="CheY-like"/>
    <property type="match status" value="1"/>
</dbReference>
<comment type="caution">
    <text evidence="5">The sequence shown here is derived from an EMBL/GenBank/DDBJ whole genome shotgun (WGS) entry which is preliminary data.</text>
</comment>
<dbReference type="PANTHER" id="PTHR44591:SF23">
    <property type="entry name" value="CHEY SUBFAMILY"/>
    <property type="match status" value="1"/>
</dbReference>
<keyword evidence="6" id="KW-1185">Reference proteome</keyword>
<dbReference type="PROSITE" id="PS50110">
    <property type="entry name" value="RESPONSE_REGULATORY"/>
    <property type="match status" value="1"/>
</dbReference>
<evidence type="ECO:0000256" key="1">
    <source>
        <dbReference type="ARBA" id="ARBA00022553"/>
    </source>
</evidence>
<dbReference type="EMBL" id="SGWV01000011">
    <property type="protein sequence ID" value="RZS51919.1"/>
    <property type="molecule type" value="Genomic_DNA"/>
</dbReference>
<dbReference type="InterPro" id="IPR001789">
    <property type="entry name" value="Sig_transdc_resp-reg_receiver"/>
</dbReference>
<dbReference type="Gene3D" id="3.40.50.2300">
    <property type="match status" value="1"/>
</dbReference>
<dbReference type="PANTHER" id="PTHR44591">
    <property type="entry name" value="STRESS RESPONSE REGULATOR PROTEIN 1"/>
    <property type="match status" value="1"/>
</dbReference>
<feature type="region of interest" description="Disordered" evidence="3">
    <location>
        <begin position="103"/>
        <end position="129"/>
    </location>
</feature>
<sequence length="281" mass="30369">MTSTHRVAFVGFAPFERSTLESYFRLAAARDPVGYVIGQDLQDSDLVVANAEQPEALLAIGRAGRMRDTVLVGGPSAPASVGAHLARPIDALQIRRALDALAQRHQTQRPSGRARQQAADSTAQVGDFHTSEGYSNSVLVEGELRLDEVLVVSASPAERGLLDDMLSHCGYGVTLARNPERAIELCESQSYGFVFLGLGQDGVDSYQICRSIRRRPTGGGIAPVVVALAHHHGAIDRIRATFAGCDAYLTTPLDESELVRLLAQHDRAFERVFEPTAPIQQ</sequence>
<dbReference type="GO" id="GO:0000160">
    <property type="term" value="P:phosphorelay signal transduction system"/>
    <property type="evidence" value="ECO:0007669"/>
    <property type="project" value="InterPro"/>
</dbReference>
<dbReference type="Pfam" id="PF00072">
    <property type="entry name" value="Response_reg"/>
    <property type="match status" value="1"/>
</dbReference>
<evidence type="ECO:0000259" key="4">
    <source>
        <dbReference type="PROSITE" id="PS50110"/>
    </source>
</evidence>
<evidence type="ECO:0000256" key="2">
    <source>
        <dbReference type="PROSITE-ProRule" id="PRU00169"/>
    </source>
</evidence>
<evidence type="ECO:0000313" key="6">
    <source>
        <dbReference type="Proteomes" id="UP000293433"/>
    </source>
</evidence>
<organism evidence="5 6">
    <name type="scientific">Sphaerotilus mobilis</name>
    <dbReference type="NCBI Taxonomy" id="47994"/>
    <lineage>
        <taxon>Bacteria</taxon>
        <taxon>Pseudomonadati</taxon>
        <taxon>Pseudomonadota</taxon>
        <taxon>Betaproteobacteria</taxon>
        <taxon>Burkholderiales</taxon>
        <taxon>Sphaerotilaceae</taxon>
        <taxon>Sphaerotilus</taxon>
    </lineage>
</organism>